<dbReference type="CDD" id="cd17352">
    <property type="entry name" value="MFS_MCT_SLC16"/>
    <property type="match status" value="1"/>
</dbReference>
<evidence type="ECO:0000256" key="1">
    <source>
        <dbReference type="ARBA" id="ARBA00004141"/>
    </source>
</evidence>
<comment type="caution">
    <text evidence="6">The sequence shown here is derived from an EMBL/GenBank/DDBJ whole genome shotgun (WGS) entry which is preliminary data.</text>
</comment>
<dbReference type="InterPro" id="IPR020846">
    <property type="entry name" value="MFS_dom"/>
</dbReference>
<evidence type="ECO:0000259" key="5">
    <source>
        <dbReference type="PROSITE" id="PS50850"/>
    </source>
</evidence>
<feature type="transmembrane region" description="Helical" evidence="4">
    <location>
        <begin position="116"/>
        <end position="135"/>
    </location>
</feature>
<evidence type="ECO:0000256" key="2">
    <source>
        <dbReference type="ARBA" id="ARBA00006727"/>
    </source>
</evidence>
<feature type="transmembrane region" description="Helical" evidence="4">
    <location>
        <begin position="52"/>
        <end position="70"/>
    </location>
</feature>
<comment type="subcellular location">
    <subcellularLocation>
        <location evidence="1">Membrane</location>
        <topology evidence="1">Multi-pass membrane protein</topology>
    </subcellularLocation>
</comment>
<feature type="transmembrane region" description="Helical" evidence="4">
    <location>
        <begin position="251"/>
        <end position="275"/>
    </location>
</feature>
<name>A0AAN6IBE4_9EURO</name>
<keyword evidence="4" id="KW-0472">Membrane</keyword>
<protein>
    <submittedName>
        <fullName evidence="6">MFS transporter, MCP family, solute carrier family 16, member 10</fullName>
    </submittedName>
</protein>
<dbReference type="InterPro" id="IPR036259">
    <property type="entry name" value="MFS_trans_sf"/>
</dbReference>
<reference evidence="6" key="1">
    <citation type="journal article" date="2022" name="bioRxiv">
        <title>Deciphering the potential niche of two novel black yeast fungi from a biological soil crust based on their genomes, phenotypes, and melanin regulation.</title>
        <authorList>
            <consortium name="DOE Joint Genome Institute"/>
            <person name="Carr E.C."/>
            <person name="Barton Q."/>
            <person name="Grambo S."/>
            <person name="Sullivan M."/>
            <person name="Renfro C.M."/>
            <person name="Kuo A."/>
            <person name="Pangilinan J."/>
            <person name="Lipzen A."/>
            <person name="Keymanesh K."/>
            <person name="Savage E."/>
            <person name="Barry K."/>
            <person name="Grigoriev I.V."/>
            <person name="Riekhof W.R."/>
            <person name="Harris S.S."/>
        </authorList>
    </citation>
    <scope>NUCLEOTIDE SEQUENCE</scope>
    <source>
        <strain evidence="6">JF 03-4F</strain>
    </source>
</reference>
<evidence type="ECO:0000256" key="4">
    <source>
        <dbReference type="SAM" id="Phobius"/>
    </source>
</evidence>
<dbReference type="InterPro" id="IPR011701">
    <property type="entry name" value="MFS"/>
</dbReference>
<feature type="compositionally biased region" description="Basic and acidic residues" evidence="3">
    <location>
        <begin position="1"/>
        <end position="10"/>
    </location>
</feature>
<dbReference type="GO" id="GO:0022857">
    <property type="term" value="F:transmembrane transporter activity"/>
    <property type="evidence" value="ECO:0007669"/>
    <property type="project" value="InterPro"/>
</dbReference>
<dbReference type="AlphaFoldDB" id="A0AAN6IBE4"/>
<evidence type="ECO:0000256" key="3">
    <source>
        <dbReference type="SAM" id="MobiDB-lite"/>
    </source>
</evidence>
<organism evidence="6 7">
    <name type="scientific">Exophiala viscosa</name>
    <dbReference type="NCBI Taxonomy" id="2486360"/>
    <lineage>
        <taxon>Eukaryota</taxon>
        <taxon>Fungi</taxon>
        <taxon>Dikarya</taxon>
        <taxon>Ascomycota</taxon>
        <taxon>Pezizomycotina</taxon>
        <taxon>Eurotiomycetes</taxon>
        <taxon>Chaetothyriomycetidae</taxon>
        <taxon>Chaetothyriales</taxon>
        <taxon>Herpotrichiellaceae</taxon>
        <taxon>Exophiala</taxon>
    </lineage>
</organism>
<keyword evidence="4" id="KW-1133">Transmembrane helix</keyword>
<feature type="transmembrane region" description="Helical" evidence="4">
    <location>
        <begin position="209"/>
        <end position="231"/>
    </location>
</feature>
<feature type="compositionally biased region" description="Pro residues" evidence="3">
    <location>
        <begin position="16"/>
        <end position="26"/>
    </location>
</feature>
<sequence>MSDNDVEKSGQLEQPTPAPPQEPPNPSTLGEEEVSHSRAMSVPSFPEGGTRAWTTVLGCWAVMFFTFGYINAFGVYETYYIATTHETPSTIAWIGSFQFFAMFSAGVVSGPILDRYGPVVVIWPASALFVTSVMLTSVCKMYYQFLLAQGVLGGISCGLVYAPAISIIGHYFHARRALAIGIASSGSSLGGVIFPIMINRLLFSSSLGFGWTVRIVGFLILGLCLLACLTIKPRIAPRKGPHFLPAAFKNLTYSLQVLGLFLVIWGILTPIFFLPSYAQTQGMSRNLAWYTISILNAGSLVGRLSAGFLSAYLGDLNVLTSSSGICGLLIFCWYRIHSNAAIIVFSVLFGMFSGVVVGMFASTLAHTAPHPSQIGTYIGMAVGILGVLGLTGSPISGAMIAHYGGYNEAIGFSGAVTMAGTALLACAQYSKMSK</sequence>
<proteinExistence type="inferred from homology"/>
<dbReference type="PANTHER" id="PTHR11360">
    <property type="entry name" value="MONOCARBOXYLATE TRANSPORTER"/>
    <property type="match status" value="1"/>
</dbReference>
<feature type="region of interest" description="Disordered" evidence="3">
    <location>
        <begin position="1"/>
        <end position="33"/>
    </location>
</feature>
<gene>
    <name evidence="6" type="ORF">EDD36DRAFT_420277</name>
</gene>
<accession>A0AAN6IBE4</accession>
<dbReference type="Gene3D" id="1.20.1250.20">
    <property type="entry name" value="MFS general substrate transporter like domains"/>
    <property type="match status" value="2"/>
</dbReference>
<feature type="transmembrane region" description="Helical" evidence="4">
    <location>
        <begin position="177"/>
        <end position="197"/>
    </location>
</feature>
<dbReference type="EMBL" id="MU404356">
    <property type="protein sequence ID" value="KAI1611318.1"/>
    <property type="molecule type" value="Genomic_DNA"/>
</dbReference>
<feature type="domain" description="Major facilitator superfamily (MFS) profile" evidence="5">
    <location>
        <begin position="52"/>
        <end position="432"/>
    </location>
</feature>
<comment type="similarity">
    <text evidence="2">Belongs to the major facilitator superfamily. Monocarboxylate porter (TC 2.A.1.13) family.</text>
</comment>
<feature type="transmembrane region" description="Helical" evidence="4">
    <location>
        <begin position="342"/>
        <end position="365"/>
    </location>
</feature>
<dbReference type="Proteomes" id="UP001203852">
    <property type="component" value="Unassembled WGS sequence"/>
</dbReference>
<dbReference type="InterPro" id="IPR050327">
    <property type="entry name" value="Proton-linked_MCT"/>
</dbReference>
<dbReference type="GO" id="GO:0016020">
    <property type="term" value="C:membrane"/>
    <property type="evidence" value="ECO:0007669"/>
    <property type="project" value="UniProtKB-SubCell"/>
</dbReference>
<feature type="transmembrane region" description="Helical" evidence="4">
    <location>
        <begin position="409"/>
        <end position="429"/>
    </location>
</feature>
<feature type="transmembrane region" description="Helical" evidence="4">
    <location>
        <begin position="377"/>
        <end position="403"/>
    </location>
</feature>
<feature type="transmembrane region" description="Helical" evidence="4">
    <location>
        <begin position="141"/>
        <end position="165"/>
    </location>
</feature>
<feature type="transmembrane region" description="Helical" evidence="4">
    <location>
        <begin position="316"/>
        <end position="336"/>
    </location>
</feature>
<keyword evidence="7" id="KW-1185">Reference proteome</keyword>
<dbReference type="Pfam" id="PF07690">
    <property type="entry name" value="MFS_1"/>
    <property type="match status" value="1"/>
</dbReference>
<dbReference type="PANTHER" id="PTHR11360:SF281">
    <property type="entry name" value="ASPYRIDONES EFFLUX PROTEIN APDF-RELATED"/>
    <property type="match status" value="1"/>
</dbReference>
<evidence type="ECO:0000313" key="7">
    <source>
        <dbReference type="Proteomes" id="UP001203852"/>
    </source>
</evidence>
<dbReference type="PROSITE" id="PS50850">
    <property type="entry name" value="MFS"/>
    <property type="match status" value="1"/>
</dbReference>
<feature type="transmembrane region" description="Helical" evidence="4">
    <location>
        <begin position="287"/>
        <end position="309"/>
    </location>
</feature>
<evidence type="ECO:0000313" key="6">
    <source>
        <dbReference type="EMBL" id="KAI1611318.1"/>
    </source>
</evidence>
<feature type="transmembrane region" description="Helical" evidence="4">
    <location>
        <begin position="90"/>
        <end position="109"/>
    </location>
</feature>
<dbReference type="SUPFAM" id="SSF103473">
    <property type="entry name" value="MFS general substrate transporter"/>
    <property type="match status" value="1"/>
</dbReference>
<keyword evidence="4" id="KW-0812">Transmembrane</keyword>